<organism evidence="4 5">
    <name type="scientific">Knoellia locipacati</name>
    <dbReference type="NCBI Taxonomy" id="882824"/>
    <lineage>
        <taxon>Bacteria</taxon>
        <taxon>Bacillati</taxon>
        <taxon>Actinomycetota</taxon>
        <taxon>Actinomycetes</taxon>
        <taxon>Micrococcales</taxon>
        <taxon>Intrasporangiaceae</taxon>
        <taxon>Knoellia</taxon>
    </lineage>
</organism>
<protein>
    <recommendedName>
        <fullName evidence="3">ABC transporter substrate-binding protein PnrA-like domain-containing protein</fullName>
    </recommendedName>
</protein>
<dbReference type="Proteomes" id="UP000321793">
    <property type="component" value="Unassembled WGS sequence"/>
</dbReference>
<feature type="chain" id="PRO_5039519262" description="ABC transporter substrate-binding protein PnrA-like domain-containing protein" evidence="2">
    <location>
        <begin position="37"/>
        <end position="357"/>
    </location>
</feature>
<dbReference type="Gene3D" id="3.40.50.2300">
    <property type="match status" value="2"/>
</dbReference>
<dbReference type="PANTHER" id="PTHR43208">
    <property type="entry name" value="ABC TRANSPORTER SUBSTRATE-BINDING PROTEIN"/>
    <property type="match status" value="1"/>
</dbReference>
<keyword evidence="5" id="KW-1185">Reference proteome</keyword>
<evidence type="ECO:0000259" key="3">
    <source>
        <dbReference type="Pfam" id="PF02608"/>
    </source>
</evidence>
<dbReference type="PANTHER" id="PTHR43208:SF1">
    <property type="entry name" value="ABC TRANSPORTER SUBSTRATE-BINDING PROTEIN"/>
    <property type="match status" value="1"/>
</dbReference>
<evidence type="ECO:0000256" key="1">
    <source>
        <dbReference type="ARBA" id="ARBA00022729"/>
    </source>
</evidence>
<feature type="domain" description="ABC transporter substrate-binding protein PnrA-like" evidence="3">
    <location>
        <begin position="58"/>
        <end position="310"/>
    </location>
</feature>
<dbReference type="InterPro" id="IPR003760">
    <property type="entry name" value="PnrA-like"/>
</dbReference>
<keyword evidence="1 2" id="KW-0732">Signal</keyword>
<dbReference type="RefSeq" id="WP_147063544.1">
    <property type="nucleotide sequence ID" value="NZ_BAABDN010000001.1"/>
</dbReference>
<feature type="signal peptide" evidence="2">
    <location>
        <begin position="1"/>
        <end position="36"/>
    </location>
</feature>
<evidence type="ECO:0000313" key="5">
    <source>
        <dbReference type="Proteomes" id="UP000321793"/>
    </source>
</evidence>
<sequence length="357" mass="36743">MTRSRISLPSTSAPRGLTRRAATTFAFASISALVLAGCGGSGDDAGTDSGSGGDGAKKQVIAAIFSGPTNDADYNAVGLKALKAAESAGAKISFSEKVAVPDVEARLTEAVGDGATVVWTHGSQFYDATAKVAKNNPDVNFIAEYDGVPKDQPANVWTIDRQFHLGFYGMGVFASKLSKTGTVGYVGGLSLPFSMAEVHAMEQAITDTGASTKIKPVWTGDFNDAAKAQQFSTQLLGQGADVIVGSLNVGSTGTFQAFEGRAEGDGWVTAKYTDKAAAAGKHYAGSLEYDFDKPLADVLGKIGSGEEKGNYLLGFDTGVTIKVADGVPADVKAAVDKAMNDVKSGAVKVKLDTAKIG</sequence>
<dbReference type="EMBL" id="BKBA01000004">
    <property type="protein sequence ID" value="GEQ13361.1"/>
    <property type="molecule type" value="Genomic_DNA"/>
</dbReference>
<accession>A0A512SZI0</accession>
<reference evidence="4 5" key="1">
    <citation type="submission" date="2019-07" db="EMBL/GenBank/DDBJ databases">
        <title>Whole genome shotgun sequence of Knoellia locipacati NBRC 109775.</title>
        <authorList>
            <person name="Hosoyama A."/>
            <person name="Uohara A."/>
            <person name="Ohji S."/>
            <person name="Ichikawa N."/>
        </authorList>
    </citation>
    <scope>NUCLEOTIDE SEQUENCE [LARGE SCALE GENOMIC DNA]</scope>
    <source>
        <strain evidence="4 5">NBRC 109775</strain>
    </source>
</reference>
<dbReference type="InterPro" id="IPR052910">
    <property type="entry name" value="ABC-Purine-Binding"/>
</dbReference>
<gene>
    <name evidence="4" type="ORF">KLO01_14080</name>
</gene>
<dbReference type="Pfam" id="PF02608">
    <property type="entry name" value="Bmp"/>
    <property type="match status" value="1"/>
</dbReference>
<dbReference type="GO" id="GO:0005886">
    <property type="term" value="C:plasma membrane"/>
    <property type="evidence" value="ECO:0007669"/>
    <property type="project" value="InterPro"/>
</dbReference>
<comment type="caution">
    <text evidence="4">The sequence shown here is derived from an EMBL/GenBank/DDBJ whole genome shotgun (WGS) entry which is preliminary data.</text>
</comment>
<dbReference type="AlphaFoldDB" id="A0A512SZI0"/>
<evidence type="ECO:0000313" key="4">
    <source>
        <dbReference type="EMBL" id="GEQ13361.1"/>
    </source>
</evidence>
<name>A0A512SZI0_9MICO</name>
<dbReference type="OrthoDB" id="9784230at2"/>
<evidence type="ECO:0000256" key="2">
    <source>
        <dbReference type="SAM" id="SignalP"/>
    </source>
</evidence>
<proteinExistence type="predicted"/>